<accession>A0ABU9E4Q3</accession>
<dbReference type="RefSeq" id="WP_405278289.1">
    <property type="nucleotide sequence ID" value="NZ_JBBHLI010000001.1"/>
</dbReference>
<comment type="caution">
    <text evidence="3">The sequence shown here is derived from an EMBL/GenBank/DDBJ whole genome shotgun (WGS) entry which is preliminary data.</text>
</comment>
<evidence type="ECO:0000313" key="4">
    <source>
        <dbReference type="Proteomes" id="UP001484239"/>
    </source>
</evidence>
<dbReference type="EMBL" id="JBBHLI010000001">
    <property type="protein sequence ID" value="MEK9499713.1"/>
    <property type="molecule type" value="Genomic_DNA"/>
</dbReference>
<reference evidence="3 4" key="1">
    <citation type="submission" date="2024-02" db="EMBL/GenBank/DDBJ databases">
        <title>A novel Gemmatimonadota bacterium.</title>
        <authorList>
            <person name="Du Z.-J."/>
            <person name="Ye Y.-Q."/>
        </authorList>
    </citation>
    <scope>NUCLEOTIDE SEQUENCE [LARGE SCALE GENOMIC DNA]</scope>
    <source>
        <strain evidence="3 4">DH-20</strain>
    </source>
</reference>
<keyword evidence="4" id="KW-1185">Reference proteome</keyword>
<evidence type="ECO:0008006" key="5">
    <source>
        <dbReference type="Google" id="ProtNLM"/>
    </source>
</evidence>
<organism evidence="3 4">
    <name type="scientific">Gaopeijia maritima</name>
    <dbReference type="NCBI Taxonomy" id="3119007"/>
    <lineage>
        <taxon>Bacteria</taxon>
        <taxon>Pseudomonadati</taxon>
        <taxon>Gemmatimonadota</taxon>
        <taxon>Longimicrobiia</taxon>
        <taxon>Gaopeijiales</taxon>
        <taxon>Gaopeijiaceae</taxon>
        <taxon>Gaopeijia</taxon>
    </lineage>
</organism>
<feature type="signal peptide" evidence="2">
    <location>
        <begin position="1"/>
        <end position="17"/>
    </location>
</feature>
<feature type="chain" id="PRO_5046434863" description="Secreted protein" evidence="2">
    <location>
        <begin position="18"/>
        <end position="124"/>
    </location>
</feature>
<evidence type="ECO:0000256" key="2">
    <source>
        <dbReference type="SAM" id="SignalP"/>
    </source>
</evidence>
<name>A0ABU9E4Q3_9BACT</name>
<gene>
    <name evidence="3" type="ORF">WI372_01800</name>
</gene>
<dbReference type="Proteomes" id="UP001484239">
    <property type="component" value="Unassembled WGS sequence"/>
</dbReference>
<sequence length="124" mass="14171">MWPLLFLLLVLPMPAEASVESWTGDRPVAVEVSHADDGAEWVADTRTDPRVRRRRAKRMQRRVERRFATRTLRPRRGEEQRRVASEVSLRLQRASAVARRVARTTRRSHLPVRAGSSDAAPPAL</sequence>
<feature type="compositionally biased region" description="Basic residues" evidence="1">
    <location>
        <begin position="100"/>
        <end position="110"/>
    </location>
</feature>
<protein>
    <recommendedName>
        <fullName evidence="5">Secreted protein</fullName>
    </recommendedName>
</protein>
<proteinExistence type="predicted"/>
<evidence type="ECO:0000256" key="1">
    <source>
        <dbReference type="SAM" id="MobiDB-lite"/>
    </source>
</evidence>
<keyword evidence="2" id="KW-0732">Signal</keyword>
<feature type="region of interest" description="Disordered" evidence="1">
    <location>
        <begin position="100"/>
        <end position="124"/>
    </location>
</feature>
<evidence type="ECO:0000313" key="3">
    <source>
        <dbReference type="EMBL" id="MEK9499713.1"/>
    </source>
</evidence>